<accession>A0A512IU45</accession>
<comment type="caution">
    <text evidence="1">The sequence shown here is derived from an EMBL/GenBank/DDBJ whole genome shotgun (WGS) entry which is preliminary data.</text>
</comment>
<protein>
    <submittedName>
        <fullName evidence="1">Uncharacterized protein</fullName>
    </submittedName>
</protein>
<evidence type="ECO:0000313" key="2">
    <source>
        <dbReference type="Proteomes" id="UP000321258"/>
    </source>
</evidence>
<keyword evidence="2" id="KW-1185">Reference proteome</keyword>
<dbReference type="EMBL" id="BJZT01000040">
    <property type="protein sequence ID" value="GEP01225.1"/>
    <property type="molecule type" value="Genomic_DNA"/>
</dbReference>
<dbReference type="AlphaFoldDB" id="A0A512IU45"/>
<sequence>MTYGAGEAFVLSPEAIRSGIAEPEPPGAVPDRLAIEHGSKLLFCRTLLGRTGIHFGGVRSREFEPAMMSVR</sequence>
<gene>
    <name evidence="1" type="ORF">MHA02_36120</name>
</gene>
<proteinExistence type="predicted"/>
<organism evidence="1 2">
    <name type="scientific">Methylobacterium haplocladii</name>
    <dbReference type="NCBI Taxonomy" id="1176176"/>
    <lineage>
        <taxon>Bacteria</taxon>
        <taxon>Pseudomonadati</taxon>
        <taxon>Pseudomonadota</taxon>
        <taxon>Alphaproteobacteria</taxon>
        <taxon>Hyphomicrobiales</taxon>
        <taxon>Methylobacteriaceae</taxon>
        <taxon>Methylobacterium</taxon>
    </lineage>
</organism>
<reference evidence="1 2" key="1">
    <citation type="submission" date="2019-07" db="EMBL/GenBank/DDBJ databases">
        <title>Whole genome shotgun sequence of Methylobacterium haplocladii NBRC 107714.</title>
        <authorList>
            <person name="Hosoyama A."/>
            <person name="Uohara A."/>
            <person name="Ohji S."/>
            <person name="Ichikawa N."/>
        </authorList>
    </citation>
    <scope>NUCLEOTIDE SEQUENCE [LARGE SCALE GENOMIC DNA]</scope>
    <source>
        <strain evidence="1 2">NBRC 107714</strain>
    </source>
</reference>
<name>A0A512IU45_9HYPH</name>
<evidence type="ECO:0000313" key="1">
    <source>
        <dbReference type="EMBL" id="GEP01225.1"/>
    </source>
</evidence>
<dbReference type="Proteomes" id="UP000321258">
    <property type="component" value="Unassembled WGS sequence"/>
</dbReference>